<dbReference type="InterPro" id="IPR029026">
    <property type="entry name" value="tRNA_m1G_MTases_N"/>
</dbReference>
<evidence type="ECO:0000256" key="8">
    <source>
        <dbReference type="ARBA" id="ARBA00022691"/>
    </source>
</evidence>
<evidence type="ECO:0000256" key="7">
    <source>
        <dbReference type="ARBA" id="ARBA00022679"/>
    </source>
</evidence>
<comment type="function">
    <text evidence="9">Specifically methylates the N3 position of the uracil ring of uridine 1498 (m3U1498) in 16S rRNA. Acts on the fully assembled 30S ribosomal subunit.</text>
</comment>
<dbReference type="NCBIfam" id="TIGR00046">
    <property type="entry name" value="RsmE family RNA methyltransferase"/>
    <property type="match status" value="1"/>
</dbReference>
<organism evidence="13">
    <name type="scientific">Paulinella chromatophora</name>
    <dbReference type="NCBI Taxonomy" id="39717"/>
    <lineage>
        <taxon>Eukaryota</taxon>
        <taxon>Sar</taxon>
        <taxon>Rhizaria</taxon>
        <taxon>Cercozoa</taxon>
        <taxon>Imbricatea</taxon>
        <taxon>Silicofilosea</taxon>
        <taxon>Euglyphida</taxon>
        <taxon>Paulinellidae</taxon>
        <taxon>Paulinella</taxon>
    </lineage>
</organism>
<evidence type="ECO:0000256" key="9">
    <source>
        <dbReference type="ARBA" id="ARBA00025699"/>
    </source>
</evidence>
<evidence type="ECO:0000259" key="11">
    <source>
        <dbReference type="Pfam" id="PF04452"/>
    </source>
</evidence>
<sequence>MKELRRLFISHHRLGYSNEFKLRASESHYLTKVLRYRIGDCFAVIDGVGRLWSAILMDRERAQLEQKITIPLVSTMAPSPQLELAIALPRRGFDDLLQITSELGIDRIQPLIVKHCVTNKDISLDRCKAILQESTEQCERLWTPFCGDPCLFYNWIEQKDSDAAKNETRVKLFATTRRGGLISLVKLLNQNSSKISLSQSLSLAIGPEGGWTLNEEQRAEAAGWQAVSLGPRILKTRTAAIVAGAIMSNWRFMINLC</sequence>
<dbReference type="Pfam" id="PF04452">
    <property type="entry name" value="Methyltrans_RNA"/>
    <property type="match status" value="1"/>
</dbReference>
<evidence type="ECO:0000256" key="4">
    <source>
        <dbReference type="ARBA" id="ARBA00022490"/>
    </source>
</evidence>
<dbReference type="InterPro" id="IPR046886">
    <property type="entry name" value="RsmE_MTase_dom"/>
</dbReference>
<name>B1X5M7_PAUCH</name>
<keyword evidence="7" id="KW-0808">Transferase</keyword>
<keyword evidence="6" id="KW-0489">Methyltransferase</keyword>
<dbReference type="PIRSF" id="PIRSF015601">
    <property type="entry name" value="MTase_slr0722"/>
    <property type="match status" value="1"/>
</dbReference>
<dbReference type="NCBIfam" id="NF008697">
    <property type="entry name" value="PRK11713.4-1"/>
    <property type="match status" value="1"/>
</dbReference>
<feature type="domain" description="Ribosomal RNA small subunit methyltransferase E methyltransferase" evidence="11">
    <location>
        <begin position="79"/>
        <end position="247"/>
    </location>
</feature>
<proteinExistence type="inferred from homology"/>
<dbReference type="GeneID" id="6481633"/>
<reference evidence="13" key="1">
    <citation type="submission" date="2007-08" db="EMBL/GenBank/DDBJ databases">
        <authorList>
            <person name="Gloeckner G."/>
            <person name="Nowack E."/>
            <person name="Melkonian M."/>
        </authorList>
    </citation>
    <scope>NUCLEOTIDE SEQUENCE</scope>
</reference>
<evidence type="ECO:0000259" key="12">
    <source>
        <dbReference type="Pfam" id="PF20260"/>
    </source>
</evidence>
<evidence type="ECO:0000313" key="13">
    <source>
        <dbReference type="EMBL" id="ACB43246.1"/>
    </source>
</evidence>
<gene>
    <name evidence="13" type="ordered locus">PCC_0836</name>
</gene>
<dbReference type="CDD" id="cd18084">
    <property type="entry name" value="RsmE-like"/>
    <property type="match status" value="1"/>
</dbReference>
<dbReference type="RefSeq" id="YP_002049456.1">
    <property type="nucleotide sequence ID" value="NC_011087.1"/>
</dbReference>
<dbReference type="Pfam" id="PF20260">
    <property type="entry name" value="PUA_4"/>
    <property type="match status" value="1"/>
</dbReference>
<accession>B1X5M7</accession>
<evidence type="ECO:0000256" key="2">
    <source>
        <dbReference type="ARBA" id="ARBA00005528"/>
    </source>
</evidence>
<evidence type="ECO:0000256" key="5">
    <source>
        <dbReference type="ARBA" id="ARBA00022552"/>
    </source>
</evidence>
<dbReference type="InterPro" id="IPR029028">
    <property type="entry name" value="Alpha/beta_knot_MTases"/>
</dbReference>
<geneLocation type="organellar chromatophore" evidence="13"/>
<comment type="catalytic activity">
    <reaction evidence="10">
        <text>uridine(1498) in 16S rRNA + S-adenosyl-L-methionine = N(3)-methyluridine(1498) in 16S rRNA + S-adenosyl-L-homocysteine + H(+)</text>
        <dbReference type="Rhea" id="RHEA:42920"/>
        <dbReference type="Rhea" id="RHEA-COMP:10283"/>
        <dbReference type="Rhea" id="RHEA-COMP:10284"/>
        <dbReference type="ChEBI" id="CHEBI:15378"/>
        <dbReference type="ChEBI" id="CHEBI:57856"/>
        <dbReference type="ChEBI" id="CHEBI:59789"/>
        <dbReference type="ChEBI" id="CHEBI:65315"/>
        <dbReference type="ChEBI" id="CHEBI:74502"/>
        <dbReference type="EC" id="2.1.1.193"/>
    </reaction>
</comment>
<dbReference type="InterPro" id="IPR015947">
    <property type="entry name" value="PUA-like_sf"/>
</dbReference>
<keyword evidence="5" id="KW-0698">rRNA processing</keyword>
<evidence type="ECO:0000256" key="6">
    <source>
        <dbReference type="ARBA" id="ARBA00022603"/>
    </source>
</evidence>
<keyword evidence="13" id="KW-0934">Plastid</keyword>
<dbReference type="Gene3D" id="3.40.1280.10">
    <property type="match status" value="1"/>
</dbReference>
<dbReference type="AlphaFoldDB" id="B1X5M7"/>
<dbReference type="GO" id="GO:0005737">
    <property type="term" value="C:cytoplasm"/>
    <property type="evidence" value="ECO:0007669"/>
    <property type="project" value="UniProtKB-SubCell"/>
</dbReference>
<dbReference type="SUPFAM" id="SSF75217">
    <property type="entry name" value="alpha/beta knot"/>
    <property type="match status" value="1"/>
</dbReference>
<dbReference type="GO" id="GO:0070475">
    <property type="term" value="P:rRNA base methylation"/>
    <property type="evidence" value="ECO:0007669"/>
    <property type="project" value="TreeGrafter"/>
</dbReference>
<dbReference type="InterPro" id="IPR006700">
    <property type="entry name" value="RsmE"/>
</dbReference>
<protein>
    <recommendedName>
        <fullName evidence="3">16S rRNA (uracil(1498)-N(3))-methyltransferase</fullName>
        <ecNumber evidence="3">2.1.1.193</ecNumber>
    </recommendedName>
</protein>
<evidence type="ECO:0000256" key="1">
    <source>
        <dbReference type="ARBA" id="ARBA00004496"/>
    </source>
</evidence>
<dbReference type="EC" id="2.1.1.193" evidence="3"/>
<comment type="subcellular location">
    <subcellularLocation>
        <location evidence="1">Cytoplasm</location>
    </subcellularLocation>
</comment>
<dbReference type="PANTHER" id="PTHR30027">
    <property type="entry name" value="RIBOSOMAL RNA SMALL SUBUNIT METHYLTRANSFERASE E"/>
    <property type="match status" value="1"/>
</dbReference>
<dbReference type="EMBL" id="CP000815">
    <property type="protein sequence ID" value="ACB43246.1"/>
    <property type="molecule type" value="Genomic_DNA"/>
</dbReference>
<dbReference type="GO" id="GO:0070042">
    <property type="term" value="F:rRNA (uridine-N3-)-methyltransferase activity"/>
    <property type="evidence" value="ECO:0007669"/>
    <property type="project" value="TreeGrafter"/>
</dbReference>
<comment type="similarity">
    <text evidence="2">Belongs to the RNA methyltransferase RsmE family.</text>
</comment>
<feature type="domain" description="Ribosomal RNA small subunit methyltransferase E PUA-like" evidence="12">
    <location>
        <begin position="24"/>
        <end position="64"/>
    </location>
</feature>
<evidence type="ECO:0000256" key="10">
    <source>
        <dbReference type="ARBA" id="ARBA00047944"/>
    </source>
</evidence>
<reference evidence="13" key="2">
    <citation type="journal article" date="2008" name="Curr. Biol.">
        <title>Chromatophore genome sequence of Paulinella sheds light on acquisition of photosynthesis by eukaryotes.</title>
        <authorList>
            <person name="Nowack E.C.M."/>
            <person name="Melkonian M."/>
            <person name="Gloeckner G."/>
        </authorList>
    </citation>
    <scope>NUCLEOTIDE SEQUENCE [LARGE SCALE GENOMIC DNA]</scope>
</reference>
<dbReference type="SUPFAM" id="SSF88697">
    <property type="entry name" value="PUA domain-like"/>
    <property type="match status" value="1"/>
</dbReference>
<dbReference type="InterPro" id="IPR046887">
    <property type="entry name" value="RsmE_PUA-like"/>
</dbReference>
<keyword evidence="8" id="KW-0949">S-adenosyl-L-methionine</keyword>
<evidence type="ECO:0000256" key="3">
    <source>
        <dbReference type="ARBA" id="ARBA00012328"/>
    </source>
</evidence>
<keyword evidence="4" id="KW-0963">Cytoplasm</keyword>
<dbReference type="PANTHER" id="PTHR30027:SF3">
    <property type="entry name" value="16S RRNA (URACIL(1498)-N(3))-METHYLTRANSFERASE"/>
    <property type="match status" value="1"/>
</dbReference>